<dbReference type="Proteomes" id="UP000003781">
    <property type="component" value="Unassembled WGS sequence"/>
</dbReference>
<keyword evidence="2" id="KW-1185">Reference proteome</keyword>
<evidence type="ECO:0000313" key="2">
    <source>
        <dbReference type="Proteomes" id="UP000003781"/>
    </source>
</evidence>
<dbReference type="AlphaFoldDB" id="A3ILB5"/>
<evidence type="ECO:0000313" key="1">
    <source>
        <dbReference type="EMBL" id="EAZ92566.1"/>
    </source>
</evidence>
<accession>A3ILB5</accession>
<reference evidence="1 2" key="1">
    <citation type="submission" date="2007-03" db="EMBL/GenBank/DDBJ databases">
        <authorList>
            <person name="Stal L."/>
            <person name="Ferriera S."/>
            <person name="Johnson J."/>
            <person name="Kravitz S."/>
            <person name="Beeson K."/>
            <person name="Sutton G."/>
            <person name="Rogers Y.-H."/>
            <person name="Friedman R."/>
            <person name="Frazier M."/>
            <person name="Venter J.C."/>
        </authorList>
    </citation>
    <scope>NUCLEOTIDE SEQUENCE [LARGE SCALE GENOMIC DNA]</scope>
    <source>
        <strain evidence="1 2">CCY0110</strain>
    </source>
</reference>
<proteinExistence type="predicted"/>
<dbReference type="EMBL" id="AAXW01000005">
    <property type="protein sequence ID" value="EAZ92566.1"/>
    <property type="molecule type" value="Genomic_DNA"/>
</dbReference>
<gene>
    <name evidence="1" type="ORF">CY0110_23406</name>
</gene>
<protein>
    <submittedName>
        <fullName evidence="1">Uncharacterized protein</fullName>
    </submittedName>
</protein>
<name>A3ILB5_9CHRO</name>
<organism evidence="1 2">
    <name type="scientific">Crocosphaera chwakensis CCY0110</name>
    <dbReference type="NCBI Taxonomy" id="391612"/>
    <lineage>
        <taxon>Bacteria</taxon>
        <taxon>Bacillati</taxon>
        <taxon>Cyanobacteriota</taxon>
        <taxon>Cyanophyceae</taxon>
        <taxon>Oscillatoriophycideae</taxon>
        <taxon>Chroococcales</taxon>
        <taxon>Aphanothecaceae</taxon>
        <taxon>Crocosphaera</taxon>
        <taxon>Crocosphaera chwakensis</taxon>
    </lineage>
</organism>
<sequence length="25" mass="2607">MVLKNASAKILAETLTLAMETAAIC</sequence>
<comment type="caution">
    <text evidence="1">The sequence shown here is derived from an EMBL/GenBank/DDBJ whole genome shotgun (WGS) entry which is preliminary data.</text>
</comment>